<feature type="transmembrane region" description="Helical" evidence="1">
    <location>
        <begin position="121"/>
        <end position="138"/>
    </location>
</feature>
<dbReference type="Pfam" id="PF04892">
    <property type="entry name" value="VanZ"/>
    <property type="match status" value="1"/>
</dbReference>
<evidence type="ECO:0000259" key="2">
    <source>
        <dbReference type="Pfam" id="PF04892"/>
    </source>
</evidence>
<keyword evidence="1" id="KW-0812">Transmembrane</keyword>
<sequence length="142" mass="15419">MHTSYEQRRRPASQVSRGLAVGTLVIYVATLGLIALWPTHVDAPFSPHIAWLLERVPLLTYNRLEFAANILLFVPLGFLLAVLVAPRWRWTIPLAALAVSALIEGWQALGPGRTSTLLDVAANAAGGVLGLVIALIALPRRR</sequence>
<evidence type="ECO:0000256" key="1">
    <source>
        <dbReference type="SAM" id="Phobius"/>
    </source>
</evidence>
<keyword evidence="4" id="KW-1185">Reference proteome</keyword>
<dbReference type="EMBL" id="CP137080">
    <property type="protein sequence ID" value="WOQ69266.1"/>
    <property type="molecule type" value="Genomic_DNA"/>
</dbReference>
<accession>A0AAU0MGG9</accession>
<keyword evidence="1" id="KW-0472">Membrane</keyword>
<dbReference type="KEGG" id="mliy:RYJ27_11270"/>
<dbReference type="InterPro" id="IPR006976">
    <property type="entry name" value="VanZ-like"/>
</dbReference>
<dbReference type="RefSeq" id="WP_330170397.1">
    <property type="nucleotide sequence ID" value="NZ_CP137080.1"/>
</dbReference>
<keyword evidence="1" id="KW-1133">Transmembrane helix</keyword>
<organism evidence="3 4">
    <name type="scientific">Microbacterium limosum</name>
    <dbReference type="NCBI Taxonomy" id="3079935"/>
    <lineage>
        <taxon>Bacteria</taxon>
        <taxon>Bacillati</taxon>
        <taxon>Actinomycetota</taxon>
        <taxon>Actinomycetes</taxon>
        <taxon>Micrococcales</taxon>
        <taxon>Microbacteriaceae</taxon>
        <taxon>Microbacterium</taxon>
    </lineage>
</organism>
<name>A0AAU0MGG9_9MICO</name>
<dbReference type="AlphaFoldDB" id="A0AAU0MGG9"/>
<feature type="transmembrane region" description="Helical" evidence="1">
    <location>
        <begin position="18"/>
        <end position="37"/>
    </location>
</feature>
<feature type="transmembrane region" description="Helical" evidence="1">
    <location>
        <begin position="92"/>
        <end position="109"/>
    </location>
</feature>
<evidence type="ECO:0000313" key="4">
    <source>
        <dbReference type="Proteomes" id="UP001329313"/>
    </source>
</evidence>
<reference evidence="3 4" key="1">
    <citation type="submission" date="2023-10" db="EMBL/GenBank/DDBJ databases">
        <title>Y20.</title>
        <authorList>
            <person name="Zhang G."/>
            <person name="Ding Y."/>
        </authorList>
    </citation>
    <scope>NUCLEOTIDE SEQUENCE [LARGE SCALE GENOMIC DNA]</scope>
    <source>
        <strain evidence="3 4">Y20</strain>
    </source>
</reference>
<protein>
    <submittedName>
        <fullName evidence="3">VanZ family protein</fullName>
    </submittedName>
</protein>
<gene>
    <name evidence="3" type="ORF">RYJ27_11270</name>
</gene>
<dbReference type="Proteomes" id="UP001329313">
    <property type="component" value="Chromosome"/>
</dbReference>
<feature type="domain" description="VanZ-like" evidence="2">
    <location>
        <begin position="58"/>
        <end position="136"/>
    </location>
</feature>
<proteinExistence type="predicted"/>
<feature type="transmembrane region" description="Helical" evidence="1">
    <location>
        <begin position="66"/>
        <end position="85"/>
    </location>
</feature>
<evidence type="ECO:0000313" key="3">
    <source>
        <dbReference type="EMBL" id="WOQ69266.1"/>
    </source>
</evidence>